<evidence type="ECO:0000313" key="2">
    <source>
        <dbReference type="Proteomes" id="UP000184731"/>
    </source>
</evidence>
<name>A0A1L4CYB9_9BACT</name>
<dbReference type="EMBL" id="CP017834">
    <property type="protein sequence ID" value="APJ02944.1"/>
    <property type="molecule type" value="Genomic_DNA"/>
</dbReference>
<evidence type="ECO:0000313" key="1">
    <source>
        <dbReference type="EMBL" id="APJ02944.1"/>
    </source>
</evidence>
<gene>
    <name evidence="1" type="ORF">AXG55_03050</name>
</gene>
<dbReference type="RefSeq" id="WP_148696658.1">
    <property type="nucleotide sequence ID" value="NZ_CP017834.1"/>
</dbReference>
<reference evidence="1 2" key="1">
    <citation type="submission" date="2016-10" db="EMBL/GenBank/DDBJ databases">
        <title>Silvanigrella aquatica sp. nov., isolated from a freshwater lake located in the Black Forest, Germany, description of Silvanigrellaceae fam. nov., Silvanigrellales ord. nov., reclassification of the order Bdellovibrionales in the class Oligoflexia, reclassification of the families Bacteriovoracaceae and Halobacteriovoraceae in the new order Bacteriovoracales ord. nov., and reclassification of the family Pseudobacteriovoracaceae in the order Oligoflexiales.</title>
        <authorList>
            <person name="Hahn M.W."/>
            <person name="Schmidt J."/>
            <person name="Koll U."/>
            <person name="Rohde M."/>
            <person name="Verbag S."/>
            <person name="Pitt A."/>
            <person name="Nakai R."/>
            <person name="Naganuma T."/>
            <person name="Lang E."/>
        </authorList>
    </citation>
    <scope>NUCLEOTIDE SEQUENCE [LARGE SCALE GENOMIC DNA]</scope>
    <source>
        <strain evidence="1 2">MWH-Nonnen-W8red</strain>
    </source>
</reference>
<accession>A0A1L4CYB9</accession>
<dbReference type="Proteomes" id="UP000184731">
    <property type="component" value="Chromosome"/>
</dbReference>
<organism evidence="1 2">
    <name type="scientific">Silvanigrella aquatica</name>
    <dbReference type="NCBI Taxonomy" id="1915309"/>
    <lineage>
        <taxon>Bacteria</taxon>
        <taxon>Pseudomonadati</taxon>
        <taxon>Bdellovibrionota</taxon>
        <taxon>Oligoflexia</taxon>
        <taxon>Silvanigrellales</taxon>
        <taxon>Silvanigrellaceae</taxon>
        <taxon>Silvanigrella</taxon>
    </lineage>
</organism>
<dbReference type="STRING" id="1915309.AXG55_03050"/>
<sequence>MNLLINEYSYEKLKKFHRVKSLKEIPTSEIIHPIFEDETISKIKENINSYIKLEQIRMKKIEYLTHLLDKIEKKVVQKKNYKLNRQ</sequence>
<dbReference type="KEGG" id="saqi:AXG55_03050"/>
<dbReference type="OrthoDB" id="9956755at2"/>
<proteinExistence type="predicted"/>
<keyword evidence="2" id="KW-1185">Reference proteome</keyword>
<dbReference type="AlphaFoldDB" id="A0A1L4CYB9"/>
<protein>
    <submittedName>
        <fullName evidence="1">Uncharacterized protein</fullName>
    </submittedName>
</protein>